<feature type="compositionally biased region" description="Pro residues" evidence="1">
    <location>
        <begin position="116"/>
        <end position="128"/>
    </location>
</feature>
<evidence type="ECO:0000313" key="2">
    <source>
        <dbReference type="EMBL" id="CAK4025743.1"/>
    </source>
</evidence>
<sequence>MTYDTHTIVEATSLSHVTDIATNPPLHPTASPDIPQLPLVLYIARVPGSRDVFLTPIKPREKVVTAEDVQSSLYYVHVNSPEDLDEAPRRPSSVNADSSHLLSVPGGGIRRKAAPPTAPSAPPTPPYPVDDGPPHTTARPPSPPRNQILRKPLVPRRSPHRQPKLALPVLPSRPPPPPPDQRHTSLHEDNLRLLRRSDHSDENNPYYRSYEPTLSPNDMPKAGSLTLIRRDPSSNEQWNVASIHDPPIQEVSSAALRNPSAAKRTKRGGAPVYLDISNPSYVHFNRQSRIHSRTSVSSSISSDSDPLPEGIFRRRLYMPGSMYGEHNYGHQEFGSVVSFAEDPDAPMRKSMRHSVDWRSTSSPPLADRRNKGYTFESPWDGRCEFSTGATGRSLKCRHYLANHQGHGVAEVSELRFNLPTNSNRSATALSDKRSSYFHRLHGRSHSSEDGSETPTFIIGEDGRIDLALGQERAGGGFGGKQAKLGKLIIEPEGLKMLDLLVAANVGLWWRAYERL</sequence>
<dbReference type="AlphaFoldDB" id="A0AAI8YZR7"/>
<keyword evidence="3" id="KW-1185">Reference proteome</keyword>
<dbReference type="Proteomes" id="UP001296104">
    <property type="component" value="Unassembled WGS sequence"/>
</dbReference>
<proteinExistence type="predicted"/>
<feature type="region of interest" description="Disordered" evidence="1">
    <location>
        <begin position="82"/>
        <end position="218"/>
    </location>
</feature>
<evidence type="ECO:0000256" key="1">
    <source>
        <dbReference type="SAM" id="MobiDB-lite"/>
    </source>
</evidence>
<accession>A0AAI8YZR7</accession>
<comment type="caution">
    <text evidence="2">The sequence shown here is derived from an EMBL/GenBank/DDBJ whole genome shotgun (WGS) entry which is preliminary data.</text>
</comment>
<reference evidence="2" key="1">
    <citation type="submission" date="2023-11" db="EMBL/GenBank/DDBJ databases">
        <authorList>
            <person name="Alioto T."/>
            <person name="Alioto T."/>
            <person name="Gomez Garrido J."/>
        </authorList>
    </citation>
    <scope>NUCLEOTIDE SEQUENCE</scope>
</reference>
<evidence type="ECO:0000313" key="3">
    <source>
        <dbReference type="Proteomes" id="UP001296104"/>
    </source>
</evidence>
<organism evidence="2 3">
    <name type="scientific">Lecanosticta acicola</name>
    <dbReference type="NCBI Taxonomy" id="111012"/>
    <lineage>
        <taxon>Eukaryota</taxon>
        <taxon>Fungi</taxon>
        <taxon>Dikarya</taxon>
        <taxon>Ascomycota</taxon>
        <taxon>Pezizomycotina</taxon>
        <taxon>Dothideomycetes</taxon>
        <taxon>Dothideomycetidae</taxon>
        <taxon>Mycosphaerellales</taxon>
        <taxon>Mycosphaerellaceae</taxon>
        <taxon>Lecanosticta</taxon>
    </lineage>
</organism>
<feature type="compositionally biased region" description="Basic and acidic residues" evidence="1">
    <location>
        <begin position="180"/>
        <end position="202"/>
    </location>
</feature>
<protein>
    <submittedName>
        <fullName evidence="2">Uncharacterized protein</fullName>
    </submittedName>
</protein>
<gene>
    <name evidence="2" type="ORF">LECACI_7A004983</name>
</gene>
<feature type="compositionally biased region" description="Polar residues" evidence="1">
    <location>
        <begin position="92"/>
        <end position="101"/>
    </location>
</feature>
<name>A0AAI8YZR7_9PEZI</name>
<dbReference type="EMBL" id="CAVMBE010000030">
    <property type="protein sequence ID" value="CAK4025743.1"/>
    <property type="molecule type" value="Genomic_DNA"/>
</dbReference>
<feature type="region of interest" description="Disordered" evidence="1">
    <location>
        <begin position="350"/>
        <end position="369"/>
    </location>
</feature>
<feature type="compositionally biased region" description="Basic residues" evidence="1">
    <location>
        <begin position="153"/>
        <end position="163"/>
    </location>
</feature>